<feature type="non-terminal residue" evidence="1">
    <location>
        <position position="68"/>
    </location>
</feature>
<dbReference type="EMBL" id="LXQA011038023">
    <property type="protein sequence ID" value="MCI82215.1"/>
    <property type="molecule type" value="Genomic_DNA"/>
</dbReference>
<evidence type="ECO:0000313" key="2">
    <source>
        <dbReference type="Proteomes" id="UP000265520"/>
    </source>
</evidence>
<accession>A0A392V5V0</accession>
<organism evidence="1 2">
    <name type="scientific">Trifolium medium</name>
    <dbReference type="NCBI Taxonomy" id="97028"/>
    <lineage>
        <taxon>Eukaryota</taxon>
        <taxon>Viridiplantae</taxon>
        <taxon>Streptophyta</taxon>
        <taxon>Embryophyta</taxon>
        <taxon>Tracheophyta</taxon>
        <taxon>Spermatophyta</taxon>
        <taxon>Magnoliopsida</taxon>
        <taxon>eudicotyledons</taxon>
        <taxon>Gunneridae</taxon>
        <taxon>Pentapetalae</taxon>
        <taxon>rosids</taxon>
        <taxon>fabids</taxon>
        <taxon>Fabales</taxon>
        <taxon>Fabaceae</taxon>
        <taxon>Papilionoideae</taxon>
        <taxon>50 kb inversion clade</taxon>
        <taxon>NPAAA clade</taxon>
        <taxon>Hologalegina</taxon>
        <taxon>IRL clade</taxon>
        <taxon>Trifolieae</taxon>
        <taxon>Trifolium</taxon>
    </lineage>
</organism>
<sequence length="68" mass="7491">MLESAECGDDEGVANLHVGPGDHALNALRNHLAYMYRLPSHNSINDIAARHDDLRLVRAALEVAYQPL</sequence>
<comment type="caution">
    <text evidence="1">The sequence shown here is derived from an EMBL/GenBank/DDBJ whole genome shotgun (WGS) entry which is preliminary data.</text>
</comment>
<keyword evidence="2" id="KW-1185">Reference proteome</keyword>
<name>A0A392V5V0_9FABA</name>
<protein>
    <submittedName>
        <fullName evidence="1">Uncharacterized protein</fullName>
    </submittedName>
</protein>
<dbReference type="AlphaFoldDB" id="A0A392V5V0"/>
<proteinExistence type="predicted"/>
<dbReference type="Proteomes" id="UP000265520">
    <property type="component" value="Unassembled WGS sequence"/>
</dbReference>
<evidence type="ECO:0000313" key="1">
    <source>
        <dbReference type="EMBL" id="MCI82215.1"/>
    </source>
</evidence>
<reference evidence="1 2" key="1">
    <citation type="journal article" date="2018" name="Front. Plant Sci.">
        <title>Red Clover (Trifolium pratense) and Zigzag Clover (T. medium) - A Picture of Genomic Similarities and Differences.</title>
        <authorList>
            <person name="Dluhosova J."/>
            <person name="Istvanek J."/>
            <person name="Nedelnik J."/>
            <person name="Repkova J."/>
        </authorList>
    </citation>
    <scope>NUCLEOTIDE SEQUENCE [LARGE SCALE GENOMIC DNA]</scope>
    <source>
        <strain evidence="2">cv. 10/8</strain>
        <tissue evidence="1">Leaf</tissue>
    </source>
</reference>